<feature type="transmembrane region" description="Helical" evidence="2">
    <location>
        <begin position="351"/>
        <end position="371"/>
    </location>
</feature>
<keyword evidence="1" id="KW-0862">Zinc</keyword>
<feature type="transmembrane region" description="Helical" evidence="2">
    <location>
        <begin position="378"/>
        <end position="395"/>
    </location>
</feature>
<protein>
    <submittedName>
        <fullName evidence="3">LmbE family protein</fullName>
    </submittedName>
</protein>
<dbReference type="EMBL" id="JTJZ01000020">
    <property type="protein sequence ID" value="KHS51799.1"/>
    <property type="molecule type" value="Genomic_DNA"/>
</dbReference>
<accession>A0A0B8ZZR2</accession>
<reference evidence="3 4" key="1">
    <citation type="submission" date="2014-11" db="EMBL/GenBank/DDBJ databases">
        <title>Draft Genome Sequence of Brevibacterium linens AE038-8.</title>
        <authorList>
            <person name="Maizel D."/>
            <person name="Utturkar S.M."/>
            <person name="Brown S.D."/>
            <person name="Ferrero M."/>
            <person name="Rosen B.P."/>
        </authorList>
    </citation>
    <scope>NUCLEOTIDE SEQUENCE [LARGE SCALE GENOMIC DNA]</scope>
    <source>
        <strain evidence="3 4">AE038-8</strain>
    </source>
</reference>
<dbReference type="Pfam" id="PF02585">
    <property type="entry name" value="PIG-L"/>
    <property type="match status" value="1"/>
</dbReference>
<dbReference type="RefSeq" id="WP_039210568.1">
    <property type="nucleotide sequence ID" value="NZ_CP186330.1"/>
</dbReference>
<organism evidence="3 4">
    <name type="scientific">Brevibacterium linens</name>
    <dbReference type="NCBI Taxonomy" id="1703"/>
    <lineage>
        <taxon>Bacteria</taxon>
        <taxon>Bacillati</taxon>
        <taxon>Actinomycetota</taxon>
        <taxon>Actinomycetes</taxon>
        <taxon>Micrococcales</taxon>
        <taxon>Brevibacteriaceae</taxon>
        <taxon>Brevibacterium</taxon>
    </lineage>
</organism>
<comment type="caution">
    <text evidence="3">The sequence shown here is derived from an EMBL/GenBank/DDBJ whole genome shotgun (WGS) entry which is preliminary data.</text>
</comment>
<dbReference type="PATRIC" id="fig|1703.6.peg.2247"/>
<dbReference type="PANTHER" id="PTHR12993:SF26">
    <property type="entry name" value="1D-MYO-INOSITOL 2-ACETAMIDO-2-DEOXY-ALPHA-D-GLUCOPYRANOSIDE DEACETYLASE"/>
    <property type="match status" value="1"/>
</dbReference>
<evidence type="ECO:0000313" key="4">
    <source>
        <dbReference type="Proteomes" id="UP000031488"/>
    </source>
</evidence>
<dbReference type="PANTHER" id="PTHR12993">
    <property type="entry name" value="N-ACETYLGLUCOSAMINYL-PHOSPHATIDYLINOSITOL DE-N-ACETYLASE-RELATED"/>
    <property type="match status" value="1"/>
</dbReference>
<keyword evidence="2" id="KW-1133">Transmembrane helix</keyword>
<keyword evidence="2" id="KW-0812">Transmembrane</keyword>
<dbReference type="GO" id="GO:0016811">
    <property type="term" value="F:hydrolase activity, acting on carbon-nitrogen (but not peptide) bonds, in linear amides"/>
    <property type="evidence" value="ECO:0007669"/>
    <property type="project" value="TreeGrafter"/>
</dbReference>
<dbReference type="Proteomes" id="UP000031488">
    <property type="component" value="Unassembled WGS sequence"/>
</dbReference>
<dbReference type="InterPro" id="IPR003737">
    <property type="entry name" value="GlcNAc_PI_deacetylase-related"/>
</dbReference>
<name>A0A0B8ZZR2_BRELN</name>
<dbReference type="InterPro" id="IPR024078">
    <property type="entry name" value="LmbE-like_dom_sf"/>
</dbReference>
<evidence type="ECO:0000256" key="1">
    <source>
        <dbReference type="ARBA" id="ARBA00022833"/>
    </source>
</evidence>
<dbReference type="SUPFAM" id="SSF102588">
    <property type="entry name" value="LmbE-like"/>
    <property type="match status" value="1"/>
</dbReference>
<dbReference type="GO" id="GO:0016137">
    <property type="term" value="P:glycoside metabolic process"/>
    <property type="evidence" value="ECO:0007669"/>
    <property type="project" value="UniProtKB-ARBA"/>
</dbReference>
<proteinExistence type="predicted"/>
<sequence>MTDTPRVLLVHAHPDDETITTGGTIAALVSEGAEVMVLTATRGEGGEVIPADLKQLEGDRAGLARVREQEIAEAMRALGVRMHTFLGGTTRTFEDSGMEWGPDGHARPAASMTDNALCATDVTTVARHIAAVIDALEPHAVITYAANGGYGHPDHVRVHEATTMAFDLAEWRTGRLLYVDTPTEVARRSFDPNQDGFALTGFAAAETIPAKPPVGQIVIDQDVTSVLPAKRAALEAHRTQVSVSGGFFALSNGVGQKIGDHEFFSIGAGTPIPHEILSAGPAPHVLTGLDIAAVEAQQNTAAAAPLRRRREPRKPGIFAYLHAAVLGLLIAFLGTMQHLNVTVINLGETPIILPWGVVLALALAAAGLWHLKTMYRSSAPMLVAAVIIAVLSFAFGQPKWLPGSDMIVTGLLRSVVWLLGPMVLAAVFSFINVRGHDRTR</sequence>
<evidence type="ECO:0000313" key="3">
    <source>
        <dbReference type="EMBL" id="KHS51799.1"/>
    </source>
</evidence>
<keyword evidence="4" id="KW-1185">Reference proteome</keyword>
<feature type="transmembrane region" description="Helical" evidence="2">
    <location>
        <begin position="317"/>
        <end position="339"/>
    </location>
</feature>
<dbReference type="AlphaFoldDB" id="A0A0B8ZZR2"/>
<dbReference type="Gene3D" id="3.40.50.10320">
    <property type="entry name" value="LmbE-like"/>
    <property type="match status" value="1"/>
</dbReference>
<gene>
    <name evidence="3" type="ORF">AE0388_2349</name>
</gene>
<dbReference type="OrthoDB" id="3514174at2"/>
<keyword evidence="2" id="KW-0472">Membrane</keyword>
<feature type="transmembrane region" description="Helical" evidence="2">
    <location>
        <begin position="415"/>
        <end position="433"/>
    </location>
</feature>
<evidence type="ECO:0000256" key="2">
    <source>
        <dbReference type="SAM" id="Phobius"/>
    </source>
</evidence>